<protein>
    <submittedName>
        <fullName evidence="1">Uncharacterized protein</fullName>
    </submittedName>
</protein>
<evidence type="ECO:0000313" key="1">
    <source>
        <dbReference type="EMBL" id="KAJ8126726.1"/>
    </source>
</evidence>
<dbReference type="EMBL" id="JAPUUL010001723">
    <property type="protein sequence ID" value="KAJ8126726.1"/>
    <property type="molecule type" value="Genomic_DNA"/>
</dbReference>
<keyword evidence="2" id="KW-1185">Reference proteome</keyword>
<reference evidence="1" key="1">
    <citation type="submission" date="2022-12" db="EMBL/GenBank/DDBJ databases">
        <title>Genome Sequence of Lasiodiplodia mahajangana.</title>
        <authorList>
            <person name="Buettner E."/>
        </authorList>
    </citation>
    <scope>NUCLEOTIDE SEQUENCE</scope>
    <source>
        <strain evidence="1">VT137</strain>
    </source>
</reference>
<sequence>MKLVHATYGLVAFLSYSGALASIAPFTIDLCPSRMLELVEQAYLPAKEEYSGLGGSLGISLDVLKSLRNEWTTNFDWVSEQDAMNKYQHYTTTIENLRVHFIHERSRDPNAIPLILSHGWPGSFAELIPLIDPLTAKAKTSNGTPVSFHVVIPSLPGFTFSSAPPANWTLDDTARIFNTLMTEVLGYKTYAAHGTDWGSNVAYGLYDNFNTTVRAAHLLGIPFLPLSPDQFAAHNITLDADEQFQEDVVLAFQATGSAYSLEQTTKPNTIGLALYDNPVGQLAWIGEKYIEWSDPRAGTPPSVLTHDHILREVSLYYMTQSFVSSVFTYAQNTASFKSSYTKARTDAPMLFSSFKYNYAFWTKTVTSWVGNLVLYNYHDFGGHFPALDNPPALVGDIREIGNYWSG</sequence>
<accession>A0ACC2JGZ8</accession>
<name>A0ACC2JGZ8_9PEZI</name>
<comment type="caution">
    <text evidence="1">The sequence shown here is derived from an EMBL/GenBank/DDBJ whole genome shotgun (WGS) entry which is preliminary data.</text>
</comment>
<gene>
    <name evidence="1" type="ORF">O1611_g6913</name>
</gene>
<dbReference type="Proteomes" id="UP001153332">
    <property type="component" value="Unassembled WGS sequence"/>
</dbReference>
<evidence type="ECO:0000313" key="2">
    <source>
        <dbReference type="Proteomes" id="UP001153332"/>
    </source>
</evidence>
<proteinExistence type="predicted"/>
<organism evidence="1 2">
    <name type="scientific">Lasiodiplodia mahajangana</name>
    <dbReference type="NCBI Taxonomy" id="1108764"/>
    <lineage>
        <taxon>Eukaryota</taxon>
        <taxon>Fungi</taxon>
        <taxon>Dikarya</taxon>
        <taxon>Ascomycota</taxon>
        <taxon>Pezizomycotina</taxon>
        <taxon>Dothideomycetes</taxon>
        <taxon>Dothideomycetes incertae sedis</taxon>
        <taxon>Botryosphaeriales</taxon>
        <taxon>Botryosphaeriaceae</taxon>
        <taxon>Lasiodiplodia</taxon>
    </lineage>
</organism>